<organism evidence="2 3">
    <name type="scientific">Gigaspora rosea</name>
    <dbReference type="NCBI Taxonomy" id="44941"/>
    <lineage>
        <taxon>Eukaryota</taxon>
        <taxon>Fungi</taxon>
        <taxon>Fungi incertae sedis</taxon>
        <taxon>Mucoromycota</taxon>
        <taxon>Glomeromycotina</taxon>
        <taxon>Glomeromycetes</taxon>
        <taxon>Diversisporales</taxon>
        <taxon>Gigasporaceae</taxon>
        <taxon>Gigaspora</taxon>
    </lineage>
</organism>
<proteinExistence type="predicted"/>
<reference evidence="2 3" key="1">
    <citation type="submission" date="2018-06" db="EMBL/GenBank/DDBJ databases">
        <title>Comparative genomics reveals the genomic features of Rhizophagus irregularis, R. cerebriforme, R. diaphanum and Gigaspora rosea, and their symbiotic lifestyle signature.</title>
        <authorList>
            <person name="Morin E."/>
            <person name="San Clemente H."/>
            <person name="Chen E.C.H."/>
            <person name="De La Providencia I."/>
            <person name="Hainaut M."/>
            <person name="Kuo A."/>
            <person name="Kohler A."/>
            <person name="Murat C."/>
            <person name="Tang N."/>
            <person name="Roy S."/>
            <person name="Loubradou J."/>
            <person name="Henrissat B."/>
            <person name="Grigoriev I.V."/>
            <person name="Corradi N."/>
            <person name="Roux C."/>
            <person name="Martin F.M."/>
        </authorList>
    </citation>
    <scope>NUCLEOTIDE SEQUENCE [LARGE SCALE GENOMIC DNA]</scope>
    <source>
        <strain evidence="2 3">DAOM 194757</strain>
    </source>
</reference>
<protein>
    <submittedName>
        <fullName evidence="2">Uncharacterized protein</fullName>
    </submittedName>
</protein>
<comment type="caution">
    <text evidence="2">The sequence shown here is derived from an EMBL/GenBank/DDBJ whole genome shotgun (WGS) entry which is preliminary data.</text>
</comment>
<accession>A0A397UU03</accession>
<sequence length="153" mass="17415">MSRKLTKLSPYKQLRGAPINKTTIDFPKSPVYNEENPTYNLAPTSPTSKITDVTTQQQLQLQQLQQQAIEQQQLQLQQQAMQQQQRQNKGTKRSQLGFYESTLYPKQDILSPKKKTLIVIVNPKYGNIKSKKDIPNLGAPIERSGSFPNLGIF</sequence>
<keyword evidence="3" id="KW-1185">Reference proteome</keyword>
<dbReference type="AlphaFoldDB" id="A0A397UU03"/>
<evidence type="ECO:0000313" key="2">
    <source>
        <dbReference type="EMBL" id="RIB13730.1"/>
    </source>
</evidence>
<dbReference type="Proteomes" id="UP000266673">
    <property type="component" value="Unassembled WGS sequence"/>
</dbReference>
<feature type="region of interest" description="Disordered" evidence="1">
    <location>
        <begin position="1"/>
        <end position="48"/>
    </location>
</feature>
<name>A0A397UU03_9GLOM</name>
<dbReference type="EMBL" id="QKWP01000896">
    <property type="protein sequence ID" value="RIB13730.1"/>
    <property type="molecule type" value="Genomic_DNA"/>
</dbReference>
<feature type="compositionally biased region" description="Polar residues" evidence="1">
    <location>
        <begin position="35"/>
        <end position="48"/>
    </location>
</feature>
<evidence type="ECO:0000256" key="1">
    <source>
        <dbReference type="SAM" id="MobiDB-lite"/>
    </source>
</evidence>
<evidence type="ECO:0000313" key="3">
    <source>
        <dbReference type="Proteomes" id="UP000266673"/>
    </source>
</evidence>
<gene>
    <name evidence="2" type="ORF">C2G38_2040735</name>
</gene>